<dbReference type="VEuPathDB" id="VectorBase:HLOH_050852"/>
<protein>
    <submittedName>
        <fullName evidence="2">Uncharacterized protein</fullName>
    </submittedName>
</protein>
<evidence type="ECO:0000256" key="1">
    <source>
        <dbReference type="SAM" id="MobiDB-lite"/>
    </source>
</evidence>
<proteinExistence type="predicted"/>
<evidence type="ECO:0000313" key="3">
    <source>
        <dbReference type="Proteomes" id="UP000821853"/>
    </source>
</evidence>
<feature type="compositionally biased region" description="Basic residues" evidence="1">
    <location>
        <begin position="8"/>
        <end position="20"/>
    </location>
</feature>
<accession>A0A9J6GUI3</accession>
<feature type="region of interest" description="Disordered" evidence="1">
    <location>
        <begin position="115"/>
        <end position="222"/>
    </location>
</feature>
<feature type="compositionally biased region" description="Basic and acidic residues" evidence="1">
    <location>
        <begin position="126"/>
        <end position="139"/>
    </location>
</feature>
<keyword evidence="3" id="KW-1185">Reference proteome</keyword>
<comment type="caution">
    <text evidence="2">The sequence shown here is derived from an EMBL/GenBank/DDBJ whole genome shotgun (WGS) entry which is preliminary data.</text>
</comment>
<feature type="region of interest" description="Disordered" evidence="1">
    <location>
        <begin position="1"/>
        <end position="33"/>
    </location>
</feature>
<name>A0A9J6GUI3_HAELO</name>
<dbReference type="EMBL" id="JABSTR010000011">
    <property type="protein sequence ID" value="KAH9382118.1"/>
    <property type="molecule type" value="Genomic_DNA"/>
</dbReference>
<evidence type="ECO:0000313" key="2">
    <source>
        <dbReference type="EMBL" id="KAH9382118.1"/>
    </source>
</evidence>
<dbReference type="AlphaFoldDB" id="A0A9J6GUI3"/>
<organism evidence="2 3">
    <name type="scientific">Haemaphysalis longicornis</name>
    <name type="common">Bush tick</name>
    <dbReference type="NCBI Taxonomy" id="44386"/>
    <lineage>
        <taxon>Eukaryota</taxon>
        <taxon>Metazoa</taxon>
        <taxon>Ecdysozoa</taxon>
        <taxon>Arthropoda</taxon>
        <taxon>Chelicerata</taxon>
        <taxon>Arachnida</taxon>
        <taxon>Acari</taxon>
        <taxon>Parasitiformes</taxon>
        <taxon>Ixodida</taxon>
        <taxon>Ixodoidea</taxon>
        <taxon>Ixodidae</taxon>
        <taxon>Haemaphysalinae</taxon>
        <taxon>Haemaphysalis</taxon>
    </lineage>
</organism>
<dbReference type="Proteomes" id="UP000821853">
    <property type="component" value="Chromosome 9"/>
</dbReference>
<sequence>MVLQSSRRPGRRSPTYRRRGPASPPRRGPTVRPIELVAEAEAAQGNRPTEAEWLRTPEEAPCGFYQPSCCASSLQEKKLEKCGHSAKAKTAQLVRTVAELYEAREKQAQLEKRVKELVTPAAGDDASARAQHDEWHAGENAEPQGATDAARTSGVRRRRADSGSKESPKATPGRGGSPARSFAAVVNHSRPRTPAKGPVKTRGGAKSSLSATLQHGQGGRGD</sequence>
<reference evidence="2 3" key="1">
    <citation type="journal article" date="2020" name="Cell">
        <title>Large-Scale Comparative Analyses of Tick Genomes Elucidate Their Genetic Diversity and Vector Capacities.</title>
        <authorList>
            <consortium name="Tick Genome and Microbiome Consortium (TIGMIC)"/>
            <person name="Jia N."/>
            <person name="Wang J."/>
            <person name="Shi W."/>
            <person name="Du L."/>
            <person name="Sun Y."/>
            <person name="Zhan W."/>
            <person name="Jiang J.F."/>
            <person name="Wang Q."/>
            <person name="Zhang B."/>
            <person name="Ji P."/>
            <person name="Bell-Sakyi L."/>
            <person name="Cui X.M."/>
            <person name="Yuan T.T."/>
            <person name="Jiang B.G."/>
            <person name="Yang W.F."/>
            <person name="Lam T.T."/>
            <person name="Chang Q.C."/>
            <person name="Ding S.J."/>
            <person name="Wang X.J."/>
            <person name="Zhu J.G."/>
            <person name="Ruan X.D."/>
            <person name="Zhao L."/>
            <person name="Wei J.T."/>
            <person name="Ye R.Z."/>
            <person name="Que T.C."/>
            <person name="Du C.H."/>
            <person name="Zhou Y.H."/>
            <person name="Cheng J.X."/>
            <person name="Dai P.F."/>
            <person name="Guo W.B."/>
            <person name="Han X.H."/>
            <person name="Huang E.J."/>
            <person name="Li L.F."/>
            <person name="Wei W."/>
            <person name="Gao Y.C."/>
            <person name="Liu J.Z."/>
            <person name="Shao H.Z."/>
            <person name="Wang X."/>
            <person name="Wang C.C."/>
            <person name="Yang T.C."/>
            <person name="Huo Q.B."/>
            <person name="Li W."/>
            <person name="Chen H.Y."/>
            <person name="Chen S.E."/>
            <person name="Zhou L.G."/>
            <person name="Ni X.B."/>
            <person name="Tian J.H."/>
            <person name="Sheng Y."/>
            <person name="Liu T."/>
            <person name="Pan Y.S."/>
            <person name="Xia L.Y."/>
            <person name="Li J."/>
            <person name="Zhao F."/>
            <person name="Cao W.C."/>
        </authorList>
    </citation>
    <scope>NUCLEOTIDE SEQUENCE [LARGE SCALE GENOMIC DNA]</scope>
    <source>
        <strain evidence="2">HaeL-2018</strain>
    </source>
</reference>
<gene>
    <name evidence="2" type="ORF">HPB48_004552</name>
</gene>